<comment type="caution">
    <text evidence="2">The sequence shown here is derived from an EMBL/GenBank/DDBJ whole genome shotgun (WGS) entry which is preliminary data.</text>
</comment>
<dbReference type="PANTHER" id="PTHR31958:SF2">
    <property type="entry name" value="COILED-COIL DOMAIN-CONTAINING PROTEIN 127"/>
    <property type="match status" value="1"/>
</dbReference>
<dbReference type="AlphaFoldDB" id="A0AAD9EVK9"/>
<dbReference type="InterPro" id="IPR034607">
    <property type="entry name" value="CCDC127"/>
</dbReference>
<evidence type="ECO:0000313" key="3">
    <source>
        <dbReference type="Proteomes" id="UP001228049"/>
    </source>
</evidence>
<gene>
    <name evidence="2" type="ORF">KUDE01_006717</name>
</gene>
<protein>
    <submittedName>
        <fullName evidence="2">Coiled-coil domain containing protein 127</fullName>
    </submittedName>
</protein>
<sequence>MNNQNDPWDIGPDPRGRGAGAGDGHQLNYPAAGPNAGTGCISLDLEEGERANNTLKELENQLLERQHVYCSCTQSQYLRLEMEKNMLIKVIKDPVLPELDLESDLNDIFKRDTHWKIQSHTK</sequence>
<keyword evidence="3" id="KW-1185">Reference proteome</keyword>
<dbReference type="PANTHER" id="PTHR31958">
    <property type="entry name" value="COILED-COIL DOMAIN-CONTAINING PROTEIN 127"/>
    <property type="match status" value="1"/>
</dbReference>
<evidence type="ECO:0000256" key="1">
    <source>
        <dbReference type="SAM" id="MobiDB-lite"/>
    </source>
</evidence>
<evidence type="ECO:0000313" key="2">
    <source>
        <dbReference type="EMBL" id="KAK1875465.1"/>
    </source>
</evidence>
<proteinExistence type="predicted"/>
<dbReference type="EMBL" id="JASDAP010000121">
    <property type="protein sequence ID" value="KAK1875465.1"/>
    <property type="molecule type" value="Genomic_DNA"/>
</dbReference>
<dbReference type="Proteomes" id="UP001228049">
    <property type="component" value="Unassembled WGS sequence"/>
</dbReference>
<accession>A0AAD9EVK9</accession>
<reference evidence="2" key="1">
    <citation type="submission" date="2023-04" db="EMBL/GenBank/DDBJ databases">
        <title>Chromosome-level genome of Chaenocephalus aceratus.</title>
        <authorList>
            <person name="Park H."/>
        </authorList>
    </citation>
    <scope>NUCLEOTIDE SEQUENCE</scope>
    <source>
        <strain evidence="2">DE</strain>
        <tissue evidence="2">Muscle</tissue>
    </source>
</reference>
<organism evidence="2 3">
    <name type="scientific">Dissostichus eleginoides</name>
    <name type="common">Patagonian toothfish</name>
    <name type="synonym">Dissostichus amissus</name>
    <dbReference type="NCBI Taxonomy" id="100907"/>
    <lineage>
        <taxon>Eukaryota</taxon>
        <taxon>Metazoa</taxon>
        <taxon>Chordata</taxon>
        <taxon>Craniata</taxon>
        <taxon>Vertebrata</taxon>
        <taxon>Euteleostomi</taxon>
        <taxon>Actinopterygii</taxon>
        <taxon>Neopterygii</taxon>
        <taxon>Teleostei</taxon>
        <taxon>Neoteleostei</taxon>
        <taxon>Acanthomorphata</taxon>
        <taxon>Eupercaria</taxon>
        <taxon>Perciformes</taxon>
        <taxon>Notothenioidei</taxon>
        <taxon>Nototheniidae</taxon>
        <taxon>Dissostichus</taxon>
    </lineage>
</organism>
<feature type="region of interest" description="Disordered" evidence="1">
    <location>
        <begin position="1"/>
        <end position="33"/>
    </location>
</feature>
<name>A0AAD9EVK9_DISEL</name>